<evidence type="ECO:0000313" key="1">
    <source>
        <dbReference type="EMBL" id="DAD82853.1"/>
    </source>
</evidence>
<dbReference type="EMBL" id="BK014925">
    <property type="protein sequence ID" value="DAD82853.1"/>
    <property type="molecule type" value="Genomic_DNA"/>
</dbReference>
<accession>A0A8S5MKJ8</accession>
<reference evidence="1" key="1">
    <citation type="journal article" date="2021" name="Proc. Natl. Acad. Sci. U.S.A.">
        <title>A Catalog of Tens of Thousands of Viruses from Human Metagenomes Reveals Hidden Associations with Chronic Diseases.</title>
        <authorList>
            <person name="Tisza M.J."/>
            <person name="Buck C.B."/>
        </authorList>
    </citation>
    <scope>NUCLEOTIDE SEQUENCE</scope>
    <source>
        <strain evidence="1">CtXZx16</strain>
    </source>
</reference>
<sequence length="100" mass="11201">MTTLEQVLENLKILVGKEYKNEEGEIEQNQAEELANDIICAFENFESNLDPNDEVVVGGDGQVWQCCVNSKNATVISVQVEKLYNTNGFLIGYKVTDVWA</sequence>
<name>A0A8S5MKJ8_9CAUD</name>
<protein>
    <submittedName>
        <fullName evidence="1">Uncharacterized protein</fullName>
    </submittedName>
</protein>
<organism evidence="1">
    <name type="scientific">Siphoviridae sp. ctXZx16</name>
    <dbReference type="NCBI Taxonomy" id="2826371"/>
    <lineage>
        <taxon>Viruses</taxon>
        <taxon>Duplodnaviria</taxon>
        <taxon>Heunggongvirae</taxon>
        <taxon>Uroviricota</taxon>
        <taxon>Caudoviricetes</taxon>
    </lineage>
</organism>
<proteinExistence type="predicted"/>